<accession>A0ABM8HE16</accession>
<name>A0ABM8HE16_9MICO</name>
<proteinExistence type="predicted"/>
<protein>
    <submittedName>
        <fullName evidence="1">Uncharacterized protein</fullName>
    </submittedName>
</protein>
<reference evidence="1" key="1">
    <citation type="journal article" date="2014" name="Int. J. Syst. Evol. Microbiol.">
        <title>Complete genome of a new Firmicutes species belonging to the dominant human colonic microbiota ('Ruminococcus bicirculans') reveals two chromosomes and a selective capacity to utilize plant glucans.</title>
        <authorList>
            <consortium name="NISC Comparative Sequencing Program"/>
            <person name="Wegmann U."/>
            <person name="Louis P."/>
            <person name="Goesmann A."/>
            <person name="Henrissat B."/>
            <person name="Duncan S.H."/>
            <person name="Flint H.J."/>
        </authorList>
    </citation>
    <scope>NUCLEOTIDE SEQUENCE</scope>
    <source>
        <strain evidence="1">NBRC 110608</strain>
    </source>
</reference>
<organism evidence="1">
    <name type="scientific">Barrientosiimonas endolithica</name>
    <dbReference type="NCBI Taxonomy" id="1535208"/>
    <lineage>
        <taxon>Bacteria</taxon>
        <taxon>Bacillati</taxon>
        <taxon>Actinomycetota</taxon>
        <taxon>Actinomycetes</taxon>
        <taxon>Micrococcales</taxon>
        <taxon>Dermacoccaceae</taxon>
        <taxon>Barrientosiimonas</taxon>
    </lineage>
</organism>
<evidence type="ECO:0000313" key="1">
    <source>
        <dbReference type="EMBL" id="BDZ59226.1"/>
    </source>
</evidence>
<dbReference type="EMBL" id="AP027735">
    <property type="protein sequence ID" value="BDZ59226.1"/>
    <property type="molecule type" value="Genomic_DNA"/>
</dbReference>
<sequence length="157" mass="16424">MREEVEVLEDEPDLRALPSHLALGQLVQVVAGAAVADELAVDPDQPAVDLLQVIDRAQQGRLARAGGSDDGGDAAVRDGERHVVQHQVGPESLGDGVDLDERLAVLGLGGLGGSRGLGGHRICPVRAVWAPARHSAAWERRRCSGVGACASRELPRA</sequence>
<gene>
    <name evidence="1" type="ORF">GCM10025872_28830</name>
</gene>
<reference evidence="1" key="2">
    <citation type="submission" date="2023-02" db="EMBL/GenBank/DDBJ databases">
        <authorList>
            <person name="Sun Q."/>
            <person name="Mori K."/>
        </authorList>
    </citation>
    <scope>NUCLEOTIDE SEQUENCE</scope>
    <source>
        <strain evidence="1">NBRC 110608</strain>
    </source>
</reference>